<evidence type="ECO:0000313" key="5">
    <source>
        <dbReference type="Proteomes" id="UP000663870"/>
    </source>
</evidence>
<evidence type="ECO:0000313" key="3">
    <source>
        <dbReference type="EMBL" id="CAF1677291.1"/>
    </source>
</evidence>
<dbReference type="EMBL" id="CAJNOH010015176">
    <property type="protein sequence ID" value="CAF1561590.1"/>
    <property type="molecule type" value="Genomic_DNA"/>
</dbReference>
<comment type="subcellular location">
    <subcellularLocation>
        <location evidence="1">Mitochondrion</location>
    </subcellularLocation>
</comment>
<feature type="non-terminal residue" evidence="2">
    <location>
        <position position="1"/>
    </location>
</feature>
<dbReference type="InterPro" id="IPR034913">
    <property type="entry name" value="mS27/PTCD2"/>
</dbReference>
<gene>
    <name evidence="3" type="ORF">JXQ802_LOCUS58580</name>
    <name evidence="2" type="ORF">PYM288_LOCUS41948</name>
</gene>
<sequence>MFRLAQYVLRGSHHAIKKSFLYSNVRMYLSDACQAFDKWDESLSSEILQKTNISKLLIDVEHKLIRKKYVSSLDIKILIAKLTHVETTEDLKLSLVRNYLDLGQKERLLPILHDKVKYGIFLDQFSANLLLNAFLLEKKYKEAAQVCTDLMLQDEGDDQLTRGLGLNACYNYYLIATDEDFK</sequence>
<name>A0A815XTN0_9BILA</name>
<dbReference type="PANTHER" id="PTHR21393">
    <property type="entry name" value="MITOCHONDRIAL 28S RIBOSOMAL PROTEIN S27"/>
    <property type="match status" value="1"/>
</dbReference>
<dbReference type="Proteomes" id="UP000663870">
    <property type="component" value="Unassembled WGS sequence"/>
</dbReference>
<dbReference type="PANTHER" id="PTHR21393:SF0">
    <property type="entry name" value="SMALL RIBOSOMAL SUBUNIT PROTEIN MS27"/>
    <property type="match status" value="1"/>
</dbReference>
<dbReference type="InterPro" id="IPR019266">
    <property type="entry name" value="Ribosomal_mS27"/>
</dbReference>
<dbReference type="Proteomes" id="UP000663854">
    <property type="component" value="Unassembled WGS sequence"/>
</dbReference>
<comment type="caution">
    <text evidence="2">The sequence shown here is derived from an EMBL/GenBank/DDBJ whole genome shotgun (WGS) entry which is preliminary data.</text>
</comment>
<protein>
    <submittedName>
        <fullName evidence="2">Uncharacterized protein</fullName>
    </submittedName>
</protein>
<dbReference type="Pfam" id="PF10037">
    <property type="entry name" value="MRP-S27"/>
    <property type="match status" value="2"/>
</dbReference>
<dbReference type="AlphaFoldDB" id="A0A815XTN0"/>
<keyword evidence="5" id="KW-1185">Reference proteome</keyword>
<reference evidence="2" key="1">
    <citation type="submission" date="2021-02" db="EMBL/GenBank/DDBJ databases">
        <authorList>
            <person name="Nowell W R."/>
        </authorList>
    </citation>
    <scope>NUCLEOTIDE SEQUENCE</scope>
</reference>
<dbReference type="GO" id="GO:0005739">
    <property type="term" value="C:mitochondrion"/>
    <property type="evidence" value="ECO:0007669"/>
    <property type="project" value="UniProtKB-SubCell"/>
</dbReference>
<evidence type="ECO:0000313" key="4">
    <source>
        <dbReference type="Proteomes" id="UP000663854"/>
    </source>
</evidence>
<proteinExistence type="predicted"/>
<accession>A0A815XTN0</accession>
<organism evidence="2 4">
    <name type="scientific">Rotaria sordida</name>
    <dbReference type="NCBI Taxonomy" id="392033"/>
    <lineage>
        <taxon>Eukaryota</taxon>
        <taxon>Metazoa</taxon>
        <taxon>Spiralia</taxon>
        <taxon>Gnathifera</taxon>
        <taxon>Rotifera</taxon>
        <taxon>Eurotatoria</taxon>
        <taxon>Bdelloidea</taxon>
        <taxon>Philodinida</taxon>
        <taxon>Philodinidae</taxon>
        <taxon>Rotaria</taxon>
    </lineage>
</organism>
<evidence type="ECO:0000313" key="2">
    <source>
        <dbReference type="EMBL" id="CAF1561590.1"/>
    </source>
</evidence>
<evidence type="ECO:0000256" key="1">
    <source>
        <dbReference type="ARBA" id="ARBA00004173"/>
    </source>
</evidence>
<dbReference type="EMBL" id="CAJNOL010017087">
    <property type="protein sequence ID" value="CAF1677291.1"/>
    <property type="molecule type" value="Genomic_DNA"/>
</dbReference>